<evidence type="ECO:0000259" key="1">
    <source>
        <dbReference type="Pfam" id="PF13340"/>
    </source>
</evidence>
<evidence type="ECO:0000313" key="2">
    <source>
        <dbReference type="EMBL" id="NPT54393.1"/>
    </source>
</evidence>
<evidence type="ECO:0000313" key="3">
    <source>
        <dbReference type="Proteomes" id="UP000655523"/>
    </source>
</evidence>
<protein>
    <submittedName>
        <fullName evidence="2">Transposase</fullName>
    </submittedName>
</protein>
<sequence length="94" mass="11256">MHVAPPLSDEDWNRVSHLFPHDTSARFGRPRRHPREIFEAILWVLENREKWHHLPQHYPPQQTCYIKWLQWRRAGIMSQAFALLGIGNLTHDGR</sequence>
<dbReference type="PANTHER" id="PTHR46637">
    <property type="entry name" value="TIS1421-TRANSPOSASE PROTEIN A"/>
    <property type="match status" value="1"/>
</dbReference>
<dbReference type="EMBL" id="WOEZ01000037">
    <property type="protein sequence ID" value="NPT54393.1"/>
    <property type="molecule type" value="Genomic_DNA"/>
</dbReference>
<keyword evidence="3" id="KW-1185">Reference proteome</keyword>
<dbReference type="RefSeq" id="WP_172161816.1">
    <property type="nucleotide sequence ID" value="NZ_WOEZ01000037.1"/>
</dbReference>
<dbReference type="InterPro" id="IPR052909">
    <property type="entry name" value="Transposase_6_like"/>
</dbReference>
<comment type="caution">
    <text evidence="2">The sequence shown here is derived from an EMBL/GenBank/DDBJ whole genome shotgun (WGS) entry which is preliminary data.</text>
</comment>
<feature type="domain" description="Insertion element IS402-like" evidence="1">
    <location>
        <begin position="7"/>
        <end position="80"/>
    </location>
</feature>
<accession>A0A972NJ70</accession>
<gene>
    <name evidence="2" type="ORF">GNZ13_07155</name>
</gene>
<dbReference type="Pfam" id="PF13340">
    <property type="entry name" value="DUF4096"/>
    <property type="match status" value="1"/>
</dbReference>
<proteinExistence type="predicted"/>
<dbReference type="InterPro" id="IPR025161">
    <property type="entry name" value="IS402-like_dom"/>
</dbReference>
<dbReference type="PANTHER" id="PTHR46637:SF1">
    <property type="entry name" value="BLL5188 PROTEIN"/>
    <property type="match status" value="1"/>
</dbReference>
<name>A0A972NJ70_9BURK</name>
<reference evidence="2 3" key="1">
    <citation type="submission" date="2019-11" db="EMBL/GenBank/DDBJ databases">
        <title>Metabolism of dissolved organic matter in forest soils.</title>
        <authorList>
            <person name="Cyle K.T."/>
            <person name="Wilhelm R.C."/>
            <person name="Martinez C.E."/>
        </authorList>
    </citation>
    <scope>NUCLEOTIDE SEQUENCE [LARGE SCALE GENOMIC DNA]</scope>
    <source>
        <strain evidence="2 3">5N</strain>
    </source>
</reference>
<dbReference type="Proteomes" id="UP000655523">
    <property type="component" value="Unassembled WGS sequence"/>
</dbReference>
<dbReference type="AlphaFoldDB" id="A0A972NJ70"/>
<organism evidence="2 3">
    <name type="scientific">Paraburkholderia elongata</name>
    <dbReference type="NCBI Taxonomy" id="2675747"/>
    <lineage>
        <taxon>Bacteria</taxon>
        <taxon>Pseudomonadati</taxon>
        <taxon>Pseudomonadota</taxon>
        <taxon>Betaproteobacteria</taxon>
        <taxon>Burkholderiales</taxon>
        <taxon>Burkholderiaceae</taxon>
        <taxon>Paraburkholderia</taxon>
    </lineage>
</organism>